<evidence type="ECO:0000256" key="4">
    <source>
        <dbReference type="ARBA" id="ARBA00022729"/>
    </source>
</evidence>
<dbReference type="SUPFAM" id="SSF56601">
    <property type="entry name" value="beta-lactamase/transpeptidase-like"/>
    <property type="match status" value="1"/>
</dbReference>
<evidence type="ECO:0000256" key="6">
    <source>
        <dbReference type="ARBA" id="ARBA00023251"/>
    </source>
</evidence>
<dbReference type="GO" id="GO:0005886">
    <property type="term" value="C:plasma membrane"/>
    <property type="evidence" value="ECO:0007669"/>
    <property type="project" value="TreeGrafter"/>
</dbReference>
<dbReference type="PROSITE" id="PS51257">
    <property type="entry name" value="PROKAR_LIPOPROTEIN"/>
    <property type="match status" value="1"/>
</dbReference>
<evidence type="ECO:0000313" key="10">
    <source>
        <dbReference type="Proteomes" id="UP000780768"/>
    </source>
</evidence>
<dbReference type="GO" id="GO:0008800">
    <property type="term" value="F:beta-lactamase activity"/>
    <property type="evidence" value="ECO:0007669"/>
    <property type="project" value="UniProtKB-EC"/>
</dbReference>
<evidence type="ECO:0000256" key="2">
    <source>
        <dbReference type="ARBA" id="ARBA00007898"/>
    </source>
</evidence>
<sequence length="300" mass="34610">MPQKLIYALALSLLTFLFTACAFAQEQPKPIADNGNNKETKNATRQIDLKNYFEGFNGTAIFYNPAEEKYTVYNKELSEKQSSPCSTFKIFSTYVGILTDSIDPQNSLRRWNGTTYWMDEWNRDIDLENAVKYSCVWYFRRVVNDIGPEAMQKYIDKYNYGNKDISDWNGTINTNETNPDLIGFWIESSLKISPKEQTQVLYKIFTDLKQTDNHAVENEMKRVFLVYEDKEKNLKIYGKTGFGRVNGENTDAWFVGMYELGGKENYFAIRLDDPKKPESTSAKAKGIALNIIKEKAADLF</sequence>
<feature type="domain" description="Penicillin-binding protein transpeptidase" evidence="8">
    <location>
        <begin position="63"/>
        <end position="292"/>
    </location>
</feature>
<protein>
    <recommendedName>
        <fullName evidence="3">beta-lactamase</fullName>
        <ecNumber evidence="3">3.5.2.6</ecNumber>
    </recommendedName>
</protein>
<keyword evidence="5" id="KW-0378">Hydrolase</keyword>
<dbReference type="GO" id="GO:0071555">
    <property type="term" value="P:cell wall organization"/>
    <property type="evidence" value="ECO:0007669"/>
    <property type="project" value="TreeGrafter"/>
</dbReference>
<comment type="similarity">
    <text evidence="2">Belongs to the class-D beta-lactamase family.</text>
</comment>
<evidence type="ECO:0000256" key="5">
    <source>
        <dbReference type="ARBA" id="ARBA00022801"/>
    </source>
</evidence>
<comment type="caution">
    <text evidence="9">The sequence shown here is derived from an EMBL/GenBank/DDBJ whole genome shotgun (WGS) entry which is preliminary data.</text>
</comment>
<keyword evidence="4 7" id="KW-0732">Signal</keyword>
<dbReference type="EC" id="3.5.2.6" evidence="3"/>
<dbReference type="EMBL" id="DYVR01000162">
    <property type="protein sequence ID" value="HJF85182.1"/>
    <property type="molecule type" value="Genomic_DNA"/>
</dbReference>
<keyword evidence="6" id="KW-0046">Antibiotic resistance</keyword>
<dbReference type="AlphaFoldDB" id="A0A921L848"/>
<evidence type="ECO:0000256" key="7">
    <source>
        <dbReference type="SAM" id="SignalP"/>
    </source>
</evidence>
<dbReference type="GO" id="GO:0008658">
    <property type="term" value="F:penicillin binding"/>
    <property type="evidence" value="ECO:0007669"/>
    <property type="project" value="InterPro"/>
</dbReference>
<evidence type="ECO:0000256" key="3">
    <source>
        <dbReference type="ARBA" id="ARBA00012865"/>
    </source>
</evidence>
<feature type="chain" id="PRO_5037839969" description="beta-lactamase" evidence="7">
    <location>
        <begin position="25"/>
        <end position="300"/>
    </location>
</feature>
<dbReference type="GO" id="GO:0046677">
    <property type="term" value="P:response to antibiotic"/>
    <property type="evidence" value="ECO:0007669"/>
    <property type="project" value="UniProtKB-KW"/>
</dbReference>
<evidence type="ECO:0000256" key="1">
    <source>
        <dbReference type="ARBA" id="ARBA00001526"/>
    </source>
</evidence>
<accession>A0A921L848</accession>
<comment type="catalytic activity">
    <reaction evidence="1">
        <text>a beta-lactam + H2O = a substituted beta-amino acid</text>
        <dbReference type="Rhea" id="RHEA:20401"/>
        <dbReference type="ChEBI" id="CHEBI:15377"/>
        <dbReference type="ChEBI" id="CHEBI:35627"/>
        <dbReference type="ChEBI" id="CHEBI:140347"/>
        <dbReference type="EC" id="3.5.2.6"/>
    </reaction>
</comment>
<dbReference type="Pfam" id="PF00905">
    <property type="entry name" value="Transpeptidase"/>
    <property type="match status" value="1"/>
</dbReference>
<reference evidence="9" key="1">
    <citation type="journal article" date="2021" name="PeerJ">
        <title>Extensive microbial diversity within the chicken gut microbiome revealed by metagenomics and culture.</title>
        <authorList>
            <person name="Gilroy R."/>
            <person name="Ravi A."/>
            <person name="Getino M."/>
            <person name="Pursley I."/>
            <person name="Horton D.L."/>
            <person name="Alikhan N.F."/>
            <person name="Baker D."/>
            <person name="Gharbi K."/>
            <person name="Hall N."/>
            <person name="Watson M."/>
            <person name="Adriaenssens E.M."/>
            <person name="Foster-Nyarko E."/>
            <person name="Jarju S."/>
            <person name="Secka A."/>
            <person name="Antonio M."/>
            <person name="Oren A."/>
            <person name="Chaudhuri R.R."/>
            <person name="La Ragione R."/>
            <person name="Hildebrand F."/>
            <person name="Pallen M.J."/>
        </authorList>
    </citation>
    <scope>NUCLEOTIDE SEQUENCE</scope>
    <source>
        <strain evidence="9">7318</strain>
    </source>
</reference>
<dbReference type="Proteomes" id="UP000780768">
    <property type="component" value="Unassembled WGS sequence"/>
</dbReference>
<dbReference type="InterPro" id="IPR050515">
    <property type="entry name" value="Beta-lactam/transpept"/>
</dbReference>
<dbReference type="PANTHER" id="PTHR30627:SF6">
    <property type="entry name" value="BETA-LACTAMASE YBXI-RELATED"/>
    <property type="match status" value="1"/>
</dbReference>
<organism evidence="9 10">
    <name type="scientific">Megamonas hypermegale</name>
    <dbReference type="NCBI Taxonomy" id="158847"/>
    <lineage>
        <taxon>Bacteria</taxon>
        <taxon>Bacillati</taxon>
        <taxon>Bacillota</taxon>
        <taxon>Negativicutes</taxon>
        <taxon>Selenomonadales</taxon>
        <taxon>Selenomonadaceae</taxon>
        <taxon>Megamonas</taxon>
    </lineage>
</organism>
<proteinExistence type="inferred from homology"/>
<reference evidence="9" key="2">
    <citation type="submission" date="2021-09" db="EMBL/GenBank/DDBJ databases">
        <authorList>
            <person name="Gilroy R."/>
        </authorList>
    </citation>
    <scope>NUCLEOTIDE SEQUENCE</scope>
    <source>
        <strain evidence="9">7318</strain>
    </source>
</reference>
<dbReference type="InterPro" id="IPR001460">
    <property type="entry name" value="PCN-bd_Tpept"/>
</dbReference>
<name>A0A921L848_9FIRM</name>
<gene>
    <name evidence="9" type="ORF">K8V65_05940</name>
</gene>
<dbReference type="PANTHER" id="PTHR30627">
    <property type="entry name" value="PEPTIDOGLYCAN D,D-TRANSPEPTIDASE"/>
    <property type="match status" value="1"/>
</dbReference>
<dbReference type="Gene3D" id="3.40.710.10">
    <property type="entry name" value="DD-peptidase/beta-lactamase superfamily"/>
    <property type="match status" value="1"/>
</dbReference>
<evidence type="ECO:0000313" key="9">
    <source>
        <dbReference type="EMBL" id="HJF85182.1"/>
    </source>
</evidence>
<dbReference type="InterPro" id="IPR012338">
    <property type="entry name" value="Beta-lactam/transpept-like"/>
</dbReference>
<evidence type="ECO:0000259" key="8">
    <source>
        <dbReference type="Pfam" id="PF00905"/>
    </source>
</evidence>
<feature type="signal peptide" evidence="7">
    <location>
        <begin position="1"/>
        <end position="24"/>
    </location>
</feature>